<dbReference type="PANTHER" id="PTHR13315:SF4">
    <property type="entry name" value="METALLOPHOSPHOESTERASE, ISOFORM E"/>
    <property type="match status" value="1"/>
</dbReference>
<comment type="caution">
    <text evidence="3">The sequence shown here is derived from an EMBL/GenBank/DDBJ whole genome shotgun (WGS) entry which is preliminary data.</text>
</comment>
<protein>
    <recommendedName>
        <fullName evidence="5">Calcineurin-like phosphoesterase domain-containing protein</fullName>
    </recommendedName>
</protein>
<evidence type="ECO:0008006" key="5">
    <source>
        <dbReference type="Google" id="ProtNLM"/>
    </source>
</evidence>
<dbReference type="PANTHER" id="PTHR13315">
    <property type="entry name" value="METALLO PHOSPHOESTERASE RELATED"/>
    <property type="match status" value="1"/>
</dbReference>
<dbReference type="SUPFAM" id="SSF56300">
    <property type="entry name" value="Metallo-dependent phosphatases"/>
    <property type="match status" value="1"/>
</dbReference>
<dbReference type="GO" id="GO:0016020">
    <property type="term" value="C:membrane"/>
    <property type="evidence" value="ECO:0007669"/>
    <property type="project" value="GOC"/>
</dbReference>
<dbReference type="AlphaFoldDB" id="A0A176VNR7"/>
<feature type="transmembrane region" description="Helical" evidence="2">
    <location>
        <begin position="7"/>
        <end position="31"/>
    </location>
</feature>
<accession>A0A176VNR7</accession>
<proteinExistence type="predicted"/>
<evidence type="ECO:0000313" key="4">
    <source>
        <dbReference type="Proteomes" id="UP000077202"/>
    </source>
</evidence>
<dbReference type="EMBL" id="LVLJ01003307">
    <property type="protein sequence ID" value="OAE21942.1"/>
    <property type="molecule type" value="Genomic_DNA"/>
</dbReference>
<name>A0A176VNR7_MARPO</name>
<reference evidence="3" key="1">
    <citation type="submission" date="2016-03" db="EMBL/GenBank/DDBJ databases">
        <title>Mechanisms controlling the formation of the plant cell surface in tip-growing cells are functionally conserved among land plants.</title>
        <authorList>
            <person name="Honkanen S."/>
            <person name="Jones V.A."/>
            <person name="Morieri G."/>
            <person name="Champion C."/>
            <person name="Hetherington A.J."/>
            <person name="Kelly S."/>
            <person name="Saint-Marcoux D."/>
            <person name="Proust H."/>
            <person name="Prescott H."/>
            <person name="Dolan L."/>
        </authorList>
    </citation>
    <scope>NUCLEOTIDE SEQUENCE [LARGE SCALE GENOMIC DNA]</scope>
    <source>
        <tissue evidence="3">Whole gametophyte</tissue>
    </source>
</reference>
<dbReference type="GO" id="GO:0006506">
    <property type="term" value="P:GPI anchor biosynthetic process"/>
    <property type="evidence" value="ECO:0007669"/>
    <property type="project" value="InterPro"/>
</dbReference>
<dbReference type="Proteomes" id="UP000077202">
    <property type="component" value="Unassembled WGS sequence"/>
</dbReference>
<gene>
    <name evidence="3" type="ORF">AXG93_242s1230</name>
</gene>
<keyword evidence="1 2" id="KW-0472">Membrane</keyword>
<organism evidence="3 4">
    <name type="scientific">Marchantia polymorpha subsp. ruderalis</name>
    <dbReference type="NCBI Taxonomy" id="1480154"/>
    <lineage>
        <taxon>Eukaryota</taxon>
        <taxon>Viridiplantae</taxon>
        <taxon>Streptophyta</taxon>
        <taxon>Embryophyta</taxon>
        <taxon>Marchantiophyta</taxon>
        <taxon>Marchantiopsida</taxon>
        <taxon>Marchantiidae</taxon>
        <taxon>Marchantiales</taxon>
        <taxon>Marchantiaceae</taxon>
        <taxon>Marchantia</taxon>
    </lineage>
</organism>
<keyword evidence="4" id="KW-1185">Reference proteome</keyword>
<dbReference type="GO" id="GO:0005783">
    <property type="term" value="C:endoplasmic reticulum"/>
    <property type="evidence" value="ECO:0007669"/>
    <property type="project" value="TreeGrafter"/>
</dbReference>
<evidence type="ECO:0000256" key="2">
    <source>
        <dbReference type="SAM" id="Phobius"/>
    </source>
</evidence>
<evidence type="ECO:0000256" key="1">
    <source>
        <dbReference type="ARBA" id="ARBA00023136"/>
    </source>
</evidence>
<keyword evidence="2" id="KW-1133">Transmembrane helix</keyword>
<dbReference type="InterPro" id="IPR033308">
    <property type="entry name" value="PGAP5/Cdc1/Ted1"/>
</dbReference>
<dbReference type="InterPro" id="IPR029052">
    <property type="entry name" value="Metallo-depent_PP-like"/>
</dbReference>
<evidence type="ECO:0000313" key="3">
    <source>
        <dbReference type="EMBL" id="OAE21942.1"/>
    </source>
</evidence>
<keyword evidence="2" id="KW-0812">Transmembrane</keyword>
<sequence length="534" mass="59834">MAIRGQWSVTLVIAGLWAISLLYGEMFAYWFPIFSCSWPVIELNGTNAEDFNVKPIKIALIADPQITHQAGDRSPVPTTLKFSEFYSDIYMRRAFRSSVLAMEPDRIIILGDLIEGGYRLSDEEWNVIEKRFEHAFDQAERGSKKGSGRLPVYYLPGMQDLGSAEIQAKRPEILNRNFAAFGPSEYIVPIGGVEFIFTNAKAYDGIESSIQANARWGLSDRISSDGTHIPRVLLTATPLYKSNDVACKRQHVSETADEFVTGLPEMLHVDKPEDYLTLETTTKLLNLTKPMIVFSAHGYQGCSLTHAMYGSVTEHTVGTFNWQQENLHPSFMMISVAPESVSGLVSIFTWPSQGVDVSGFFFKVMKYCKEIFRPDGGVKAKDEDADNGDWEMMWDAEGGMHLVKAHRTVIATKNTTQGVDRRGTALVRPAAKREPGSEVETIVRMDPSHSVHRTTRTRNRILYNWLRLHRAMSRGQNPLKMTVDSVEDAQTRSGTPRTSFVSAEAKGNCTITLAKGCREIRTMFYVANADEKEA</sequence>